<name>A0ABV4P0W9_9GAMM</name>
<evidence type="ECO:0000313" key="3">
    <source>
        <dbReference type="Proteomes" id="UP001569428"/>
    </source>
</evidence>
<protein>
    <submittedName>
        <fullName evidence="2">DcaP family trimeric outer membrane transporter</fullName>
    </submittedName>
</protein>
<dbReference type="Pfam" id="PF19577">
    <property type="entry name" value="DcaP"/>
    <property type="match status" value="1"/>
</dbReference>
<gene>
    <name evidence="2" type="ORF">ACCI49_12765</name>
</gene>
<organism evidence="2 3">
    <name type="scientific">Microbulbifer epialgicus</name>
    <dbReference type="NCBI Taxonomy" id="393907"/>
    <lineage>
        <taxon>Bacteria</taxon>
        <taxon>Pseudomonadati</taxon>
        <taxon>Pseudomonadota</taxon>
        <taxon>Gammaproteobacteria</taxon>
        <taxon>Cellvibrionales</taxon>
        <taxon>Microbulbiferaceae</taxon>
        <taxon>Microbulbifer</taxon>
    </lineage>
</organism>
<dbReference type="Proteomes" id="UP001569428">
    <property type="component" value="Unassembled WGS sequence"/>
</dbReference>
<accession>A0ABV4P0W9</accession>
<reference evidence="2 3" key="1">
    <citation type="submission" date="2024-08" db="EMBL/GenBank/DDBJ databases">
        <authorList>
            <person name="Ishaq N."/>
        </authorList>
    </citation>
    <scope>NUCLEOTIDE SEQUENCE [LARGE SCALE GENOMIC DNA]</scope>
    <source>
        <strain evidence="2 3">DSM 18651</strain>
    </source>
</reference>
<dbReference type="EMBL" id="JBGMEK010000026">
    <property type="protein sequence ID" value="MFA0811791.1"/>
    <property type="molecule type" value="Genomic_DNA"/>
</dbReference>
<comment type="caution">
    <text evidence="2">The sequence shown here is derived from an EMBL/GenBank/DDBJ whole genome shotgun (WGS) entry which is preliminary data.</text>
</comment>
<proteinExistence type="predicted"/>
<dbReference type="InterPro" id="IPR045748">
    <property type="entry name" value="DcaP"/>
</dbReference>
<dbReference type="RefSeq" id="WP_371839394.1">
    <property type="nucleotide sequence ID" value="NZ_JBGMEK010000026.1"/>
</dbReference>
<evidence type="ECO:0000256" key="1">
    <source>
        <dbReference type="SAM" id="Coils"/>
    </source>
</evidence>
<feature type="coiled-coil region" evidence="1">
    <location>
        <begin position="31"/>
        <end position="75"/>
    </location>
</feature>
<sequence length="473" mass="52959">MDNNTQSPAISAAIVFAIQALYSQSLFAQVYVEADQLLQVIEDQQRQLEEQEAQIQRQSAALDALRQQVEELRRAIPHDPSLPPRLKNHPPEISPSELEVAIAEAPTDWPGSIQVFGSETRVKISGFAELDANYDTGAIVSPAEFITSAIVTSDRTAAEGEDGQTNVSVQVSRLKFETRTPWGGRKISTEMAMDFLRDFTTAEPILQLRKAYGRVSDIFVGGSLLLGQDWSTFTNLTAWPNTLDYEGPNALPSLRHPMVRWQRVYHPTLSLQVALEAPDERVFEGAVEVSRWPDAVFSVISQTDRVNFQGSFILRDLRGSGEPQSAVSDTGWGVNLSGVIDMPGRLAPDFFSYSFSYGAGYGGLLNDFPADASYDFYENRLEAIPTLAWYVGYQHWWTPCLYTVVTYGLVQQDNFDFQPGFAFRETQYSSINLTWTPTPQWLFGVEALYGTREDKDGAYGSVWRTQFTSRISF</sequence>
<keyword evidence="1" id="KW-0175">Coiled coil</keyword>
<dbReference type="SUPFAM" id="SSF56935">
    <property type="entry name" value="Porins"/>
    <property type="match status" value="1"/>
</dbReference>
<evidence type="ECO:0000313" key="2">
    <source>
        <dbReference type="EMBL" id="MFA0811791.1"/>
    </source>
</evidence>
<keyword evidence="3" id="KW-1185">Reference proteome</keyword>